<keyword evidence="4 5" id="KW-0472">Membrane</keyword>
<feature type="transmembrane region" description="Helical" evidence="5">
    <location>
        <begin position="520"/>
        <end position="538"/>
    </location>
</feature>
<evidence type="ECO:0000256" key="2">
    <source>
        <dbReference type="ARBA" id="ARBA00022692"/>
    </source>
</evidence>
<evidence type="ECO:0000259" key="6">
    <source>
        <dbReference type="PROSITE" id="PS50928"/>
    </source>
</evidence>
<accession>A0ABT2P344</accession>
<reference evidence="7" key="1">
    <citation type="submission" date="2022-09" db="EMBL/GenBank/DDBJ databases">
        <title>Shewanella sp. KJ10-1 sp.nov, isolated from marine algae.</title>
        <authorList>
            <person name="Butt M."/>
            <person name="Lee J.K."/>
            <person name="Kim J.M."/>
            <person name="Choi D.G."/>
        </authorList>
    </citation>
    <scope>NUCLEOTIDE SEQUENCE</scope>
    <source>
        <strain evidence="7">KJ10-1</strain>
    </source>
</reference>
<name>A0ABT2P344_9GAMM</name>
<evidence type="ECO:0000256" key="4">
    <source>
        <dbReference type="ARBA" id="ARBA00023136"/>
    </source>
</evidence>
<dbReference type="SUPFAM" id="SSF161098">
    <property type="entry name" value="MetI-like"/>
    <property type="match status" value="1"/>
</dbReference>
<comment type="caution">
    <text evidence="7">The sequence shown here is derived from an EMBL/GenBank/DDBJ whole genome shotgun (WGS) entry which is preliminary data.</text>
</comment>
<feature type="transmembrane region" description="Helical" evidence="5">
    <location>
        <begin position="33"/>
        <end position="55"/>
    </location>
</feature>
<keyword evidence="3 5" id="KW-1133">Transmembrane helix</keyword>
<comment type="subcellular location">
    <subcellularLocation>
        <location evidence="1 5">Cell membrane</location>
        <topology evidence="1 5">Multi-pass membrane protein</topology>
    </subcellularLocation>
</comment>
<dbReference type="EMBL" id="JAODOQ010000001">
    <property type="protein sequence ID" value="MCT8987072.1"/>
    <property type="molecule type" value="Genomic_DNA"/>
</dbReference>
<dbReference type="Pfam" id="PF00528">
    <property type="entry name" value="BPD_transp_1"/>
    <property type="match status" value="1"/>
</dbReference>
<dbReference type="InterPro" id="IPR035906">
    <property type="entry name" value="MetI-like_sf"/>
</dbReference>
<dbReference type="RefSeq" id="WP_261733401.1">
    <property type="nucleotide sequence ID" value="NZ_JAODOQ010000001.1"/>
</dbReference>
<dbReference type="Proteomes" id="UP001431192">
    <property type="component" value="Unassembled WGS sequence"/>
</dbReference>
<feature type="transmembrane region" description="Helical" evidence="5">
    <location>
        <begin position="495"/>
        <end position="513"/>
    </location>
</feature>
<dbReference type="SUPFAM" id="SSF50978">
    <property type="entry name" value="WD40 repeat-like"/>
    <property type="match status" value="1"/>
</dbReference>
<dbReference type="CDD" id="cd06261">
    <property type="entry name" value="TM_PBP2"/>
    <property type="match status" value="1"/>
</dbReference>
<feature type="domain" description="ABC transmembrane type-1" evidence="6">
    <location>
        <begin position="449"/>
        <end position="737"/>
    </location>
</feature>
<dbReference type="InterPro" id="IPR036322">
    <property type="entry name" value="WD40_repeat_dom_sf"/>
</dbReference>
<keyword evidence="2 5" id="KW-0812">Transmembrane</keyword>
<feature type="transmembrane region" description="Helical" evidence="5">
    <location>
        <begin position="455"/>
        <end position="475"/>
    </location>
</feature>
<feature type="transmembrane region" description="Helical" evidence="5">
    <location>
        <begin position="558"/>
        <end position="581"/>
    </location>
</feature>
<dbReference type="Gene3D" id="1.10.3720.10">
    <property type="entry name" value="MetI-like"/>
    <property type="match status" value="2"/>
</dbReference>
<proteinExistence type="inferred from homology"/>
<dbReference type="PANTHER" id="PTHR42727">
    <property type="entry name" value="PHOSPHATE TRANSPORT SYSTEM PERMEASE PROTEIN"/>
    <property type="match status" value="1"/>
</dbReference>
<evidence type="ECO:0000313" key="7">
    <source>
        <dbReference type="EMBL" id="MCT8987072.1"/>
    </source>
</evidence>
<keyword evidence="5" id="KW-0813">Transport</keyword>
<evidence type="ECO:0000256" key="3">
    <source>
        <dbReference type="ARBA" id="ARBA00022989"/>
    </source>
</evidence>
<dbReference type="PROSITE" id="PS50928">
    <property type="entry name" value="ABC_TM1"/>
    <property type="match status" value="1"/>
</dbReference>
<evidence type="ECO:0000313" key="8">
    <source>
        <dbReference type="Proteomes" id="UP001431192"/>
    </source>
</evidence>
<dbReference type="InterPro" id="IPR000515">
    <property type="entry name" value="MetI-like"/>
</dbReference>
<protein>
    <submittedName>
        <fullName evidence="7">ABC transporter permease subunit</fullName>
    </submittedName>
</protein>
<feature type="transmembrane region" description="Helical" evidence="5">
    <location>
        <begin position="646"/>
        <end position="667"/>
    </location>
</feature>
<keyword evidence="8" id="KW-1185">Reference proteome</keyword>
<organism evidence="7 8">
    <name type="scientific">Shewanella phaeophyticola</name>
    <dbReference type="NCBI Taxonomy" id="2978345"/>
    <lineage>
        <taxon>Bacteria</taxon>
        <taxon>Pseudomonadati</taxon>
        <taxon>Pseudomonadota</taxon>
        <taxon>Gammaproteobacteria</taxon>
        <taxon>Alteromonadales</taxon>
        <taxon>Shewanellaceae</taxon>
        <taxon>Shewanella</taxon>
    </lineage>
</organism>
<evidence type="ECO:0000256" key="1">
    <source>
        <dbReference type="ARBA" id="ARBA00004651"/>
    </source>
</evidence>
<sequence length="751" mass="83402">MESQVNQPGSAEKSLLVGRQASRRAFKDKAAEYGITIGGTMVFVALLLIFFYLLYVIKPIFDGAHIEPVTSISHQNADAKTLMVGTDEQNEILYRVTALGTVDFYSSATGQLISSFTPTLPKGTTVTSSAKSSPSEQRFALGLSNGQVIVVGVNFAVSYPDNQRLITPKLTYPIGEEPLTINQDGAVYNMVFDYSDSRMSFAYQDADGAWKLNRQEGEENMMTEEVEWTVSEVFIDDAPNQVVSQLMTPDHRQLILSTVHRLFIYNTRDADSVELLQVLDVKKGDANIKQVDLLAGASSIMVSYDSGVISQYFQVNGEKGRLYELIREFDDVAPVSTMATEFYRKSFAVLSPEGELTLLYTTSQRNLFDDKFDLKNPGLMAFSPRSNALIIEADNKLNLYSVENDHPEVSWSALWQKVWYEGYPEPKYVWQSTSGSDDFEAKLSLMPLAFGTMKAAFYAMLFAVPLAISGAIYTAYFMTPKVRNVVKPTIEIMEALPTVILGFLAGLWLAPLIEDHLPGIVVLLMLLPISILTTAFAWNKMPETWKHRLPETYQELMLLPVIIFVGWFSFAISPVIEVALFDGNTRQFITNDLGITFDQRNAFVVGIAMGFAVIPTIFSIAEDAIFSVPRHLSNGSLALGATNWQTLTKVVLLTASPGIFSAIMMGLGRAVGETMIVLMATGNTAILEWSVFEGMRTLAANIAVEMPESAIGSSHYRVLFLAAFVLFVFTFFFNTIAEVVRQRLRERYSSL</sequence>
<feature type="transmembrane region" description="Helical" evidence="5">
    <location>
        <begin position="602"/>
        <end position="626"/>
    </location>
</feature>
<comment type="similarity">
    <text evidence="5">Belongs to the binding-protein-dependent transport system permease family.</text>
</comment>
<evidence type="ECO:0000256" key="5">
    <source>
        <dbReference type="RuleBase" id="RU363032"/>
    </source>
</evidence>
<dbReference type="PANTHER" id="PTHR42727:SF1">
    <property type="entry name" value="PHOSPHATE TRANSPORT SYSTEM PERMEASE"/>
    <property type="match status" value="1"/>
</dbReference>
<gene>
    <name evidence="7" type="ORF">N4T56_12075</name>
</gene>
<feature type="transmembrane region" description="Helical" evidence="5">
    <location>
        <begin position="716"/>
        <end position="737"/>
    </location>
</feature>